<dbReference type="RefSeq" id="WP_085102736.1">
    <property type="nucleotide sequence ID" value="NZ_FWZU01000004.1"/>
</dbReference>
<keyword evidence="5" id="KW-0418">Kinase</keyword>
<evidence type="ECO:0000256" key="3">
    <source>
        <dbReference type="ARBA" id="ARBA00022553"/>
    </source>
</evidence>
<evidence type="ECO:0000259" key="4">
    <source>
        <dbReference type="PROSITE" id="PS50109"/>
    </source>
</evidence>
<dbReference type="EC" id="2.7.13.3" evidence="2"/>
<evidence type="ECO:0000313" key="6">
    <source>
        <dbReference type="Proteomes" id="UP000192906"/>
    </source>
</evidence>
<evidence type="ECO:0000256" key="1">
    <source>
        <dbReference type="ARBA" id="ARBA00000085"/>
    </source>
</evidence>
<dbReference type="InterPro" id="IPR036890">
    <property type="entry name" value="HATPase_C_sf"/>
</dbReference>
<evidence type="ECO:0000256" key="2">
    <source>
        <dbReference type="ARBA" id="ARBA00012438"/>
    </source>
</evidence>
<dbReference type="SMART" id="SM00387">
    <property type="entry name" value="HATPase_c"/>
    <property type="match status" value="1"/>
</dbReference>
<gene>
    <name evidence="5" type="ORF">SAMN06295933_2519</name>
</gene>
<dbReference type="InterPro" id="IPR004358">
    <property type="entry name" value="Sig_transdc_His_kin-like_C"/>
</dbReference>
<dbReference type="AlphaFoldDB" id="A0A1X7E2B2"/>
<accession>A0A1X7E2B2</accession>
<evidence type="ECO:0000313" key="5">
    <source>
        <dbReference type="EMBL" id="SMF25915.1"/>
    </source>
</evidence>
<dbReference type="PRINTS" id="PR00344">
    <property type="entry name" value="BCTRLSENSOR"/>
</dbReference>
<keyword evidence="6" id="KW-1185">Reference proteome</keyword>
<keyword evidence="3" id="KW-0597">Phosphoprotein</keyword>
<dbReference type="InterPro" id="IPR003594">
    <property type="entry name" value="HATPase_dom"/>
</dbReference>
<dbReference type="EMBL" id="FWZU01000004">
    <property type="protein sequence ID" value="SMF25915.1"/>
    <property type="molecule type" value="Genomic_DNA"/>
</dbReference>
<comment type="catalytic activity">
    <reaction evidence="1">
        <text>ATP + protein L-histidine = ADP + protein N-phospho-L-histidine.</text>
        <dbReference type="EC" id="2.7.13.3"/>
    </reaction>
</comment>
<dbReference type="STRING" id="1519643.SAMN06295933_2519"/>
<dbReference type="InterPro" id="IPR005467">
    <property type="entry name" value="His_kinase_dom"/>
</dbReference>
<dbReference type="OrthoDB" id="5469178at2"/>
<dbReference type="SUPFAM" id="SSF55874">
    <property type="entry name" value="ATPase domain of HSP90 chaperone/DNA topoisomerase II/histidine kinase"/>
    <property type="match status" value="1"/>
</dbReference>
<dbReference type="Pfam" id="PF02518">
    <property type="entry name" value="HATPase_c"/>
    <property type="match status" value="1"/>
</dbReference>
<reference evidence="6" key="1">
    <citation type="submission" date="2017-04" db="EMBL/GenBank/DDBJ databases">
        <authorList>
            <person name="Varghese N."/>
            <person name="Submissions S."/>
        </authorList>
    </citation>
    <scope>NUCLEOTIDE SEQUENCE [LARGE SCALE GENOMIC DNA]</scope>
    <source>
        <strain evidence="6">K3S</strain>
    </source>
</reference>
<dbReference type="PANTHER" id="PTHR43547:SF2">
    <property type="entry name" value="HYBRID SIGNAL TRANSDUCTION HISTIDINE KINASE C"/>
    <property type="match status" value="1"/>
</dbReference>
<dbReference type="PANTHER" id="PTHR43547">
    <property type="entry name" value="TWO-COMPONENT HISTIDINE KINASE"/>
    <property type="match status" value="1"/>
</dbReference>
<dbReference type="Proteomes" id="UP000192906">
    <property type="component" value="Unassembled WGS sequence"/>
</dbReference>
<keyword evidence="5" id="KW-0808">Transferase</keyword>
<dbReference type="GO" id="GO:0000155">
    <property type="term" value="F:phosphorelay sensor kinase activity"/>
    <property type="evidence" value="ECO:0007669"/>
    <property type="project" value="TreeGrafter"/>
</dbReference>
<organism evidence="5 6">
    <name type="scientific">Desulfovibrio gilichinskyi</name>
    <dbReference type="NCBI Taxonomy" id="1519643"/>
    <lineage>
        <taxon>Bacteria</taxon>
        <taxon>Pseudomonadati</taxon>
        <taxon>Thermodesulfobacteriota</taxon>
        <taxon>Desulfovibrionia</taxon>
        <taxon>Desulfovibrionales</taxon>
        <taxon>Desulfovibrionaceae</taxon>
        <taxon>Desulfovibrio</taxon>
    </lineage>
</organism>
<feature type="domain" description="Histidine kinase" evidence="4">
    <location>
        <begin position="220"/>
        <end position="462"/>
    </location>
</feature>
<proteinExistence type="predicted"/>
<name>A0A1X7E2B2_9BACT</name>
<dbReference type="Gene3D" id="3.30.565.10">
    <property type="entry name" value="Histidine kinase-like ATPase, C-terminal domain"/>
    <property type="match status" value="1"/>
</dbReference>
<protein>
    <recommendedName>
        <fullName evidence="2">histidine kinase</fullName>
        <ecNumber evidence="2">2.7.13.3</ecNumber>
    </recommendedName>
</protein>
<sequence length="463" mass="53547">MNDTKKSADVYSIKTKDALGVGLHLIPKIEPEKLLIIQRRVHEKMDDYKGYSFSSTEKRALMIFFDLAQEFDNLEEFFAVCTSVPKVLFNVDCRLYIASGQDEFISVGGTEGKSPVCTSVPLEKEFTAGHLFIPIRGNHELIGQLEFKPAEDVIGCYEIYKFDDLSDHQALFFEKFVNRVGFQLHSKLLRRRSQDHLEFVRNLVKDVGHNVIVPNMYFKLFYNRLRDRIESLQTLSDGLDNKSTEEIKKELNTLYTGLVSQFNEIHSHYEQTSLFLETLLRRRHFEEGRYIVEKRPCNLLKQIIEPQLERYRSRFEERGIRIDLSMGGVPDREVRIVADVGLISQVYANLFSNAVKYTREVVLSDGRHDKFTAYGWDHLEKYFENGWDGLKLNVFTSGPPITQEDREQLYQAGFRCENTGNEYGSGHGLFFVRQVVELHGGNVGYESGDRGNNFYFILPFGAE</sequence>
<dbReference type="PROSITE" id="PS50109">
    <property type="entry name" value="HIS_KIN"/>
    <property type="match status" value="1"/>
</dbReference>